<comment type="caution">
    <text evidence="7">The sequence shown here is derived from an EMBL/GenBank/DDBJ whole genome shotgun (WGS) entry which is preliminary data.</text>
</comment>
<gene>
    <name evidence="7" type="ORF">PPERSA_01806</name>
</gene>
<dbReference type="InterPro" id="IPR005532">
    <property type="entry name" value="SUMF_dom"/>
</dbReference>
<reference evidence="7 8" key="1">
    <citation type="journal article" date="2015" name="Sci. Rep.">
        <title>Genome of the facultative scuticociliatosis pathogen Pseudocohnilembus persalinus provides insight into its virulence through horizontal gene transfer.</title>
        <authorList>
            <person name="Xiong J."/>
            <person name="Wang G."/>
            <person name="Cheng J."/>
            <person name="Tian M."/>
            <person name="Pan X."/>
            <person name="Warren A."/>
            <person name="Jiang C."/>
            <person name="Yuan D."/>
            <person name="Miao W."/>
        </authorList>
    </citation>
    <scope>NUCLEOTIDE SEQUENCE [LARGE SCALE GENOMIC DNA]</scope>
    <source>
        <strain evidence="7">36N120E</strain>
    </source>
</reference>
<evidence type="ECO:0000259" key="6">
    <source>
        <dbReference type="Pfam" id="PF13847"/>
    </source>
</evidence>
<dbReference type="SUPFAM" id="SSF53335">
    <property type="entry name" value="S-adenosyl-L-methionine-dependent methyltransferases"/>
    <property type="match status" value="1"/>
</dbReference>
<evidence type="ECO:0000256" key="1">
    <source>
        <dbReference type="ARBA" id="ARBA00023002"/>
    </source>
</evidence>
<dbReference type="Gene3D" id="3.40.50.150">
    <property type="entry name" value="Vaccinia Virus protein VP39"/>
    <property type="match status" value="1"/>
</dbReference>
<dbReference type="InterPro" id="IPR024775">
    <property type="entry name" value="DinB-like"/>
</dbReference>
<accession>A0A0V0QKH1</accession>
<dbReference type="GO" id="GO:0120147">
    <property type="term" value="F:formylglycine-generating oxidase activity"/>
    <property type="evidence" value="ECO:0007669"/>
    <property type="project" value="TreeGrafter"/>
</dbReference>
<evidence type="ECO:0000313" key="8">
    <source>
        <dbReference type="Proteomes" id="UP000054937"/>
    </source>
</evidence>
<dbReference type="GO" id="GO:0030246">
    <property type="term" value="F:carbohydrate binding"/>
    <property type="evidence" value="ECO:0007669"/>
    <property type="project" value="UniProtKB-KW"/>
</dbReference>
<organism evidence="7 8">
    <name type="scientific">Pseudocohnilembus persalinus</name>
    <name type="common">Ciliate</name>
    <dbReference type="NCBI Taxonomy" id="266149"/>
    <lineage>
        <taxon>Eukaryota</taxon>
        <taxon>Sar</taxon>
        <taxon>Alveolata</taxon>
        <taxon>Ciliophora</taxon>
        <taxon>Intramacronucleata</taxon>
        <taxon>Oligohymenophorea</taxon>
        <taxon>Scuticociliatia</taxon>
        <taxon>Philasterida</taxon>
        <taxon>Pseudocohnilembidae</taxon>
        <taxon>Pseudocohnilembus</taxon>
    </lineage>
</organism>
<dbReference type="InParanoid" id="A0A0V0QKH1"/>
<dbReference type="Pfam" id="PF13847">
    <property type="entry name" value="Methyltransf_31"/>
    <property type="match status" value="1"/>
</dbReference>
<dbReference type="InterPro" id="IPR025714">
    <property type="entry name" value="Methyltranfer_dom"/>
</dbReference>
<dbReference type="InterPro" id="IPR016187">
    <property type="entry name" value="CTDL_fold"/>
</dbReference>
<dbReference type="InterPro" id="IPR051043">
    <property type="entry name" value="Sulfatase_Mod_Factor_Kinase"/>
</dbReference>
<feature type="domain" description="Methyltransferase" evidence="6">
    <location>
        <begin position="535"/>
        <end position="673"/>
    </location>
</feature>
<evidence type="ECO:0000313" key="7">
    <source>
        <dbReference type="EMBL" id="KRX02689.1"/>
    </source>
</evidence>
<dbReference type="InterPro" id="IPR029063">
    <property type="entry name" value="SAM-dependent_MTases_sf"/>
</dbReference>
<dbReference type="InterPro" id="IPR027577">
    <property type="entry name" value="OvoA_Nterm"/>
</dbReference>
<dbReference type="EMBL" id="LDAU01000153">
    <property type="protein sequence ID" value="KRX02689.1"/>
    <property type="molecule type" value="Genomic_DNA"/>
</dbReference>
<keyword evidence="7" id="KW-0430">Lectin</keyword>
<dbReference type="AlphaFoldDB" id="A0A0V0QKH1"/>
<evidence type="ECO:0000259" key="4">
    <source>
        <dbReference type="Pfam" id="PF03781"/>
    </source>
</evidence>
<dbReference type="NCBIfam" id="TIGR04345">
    <property type="entry name" value="ovoA_Cterm"/>
    <property type="match status" value="1"/>
</dbReference>
<keyword evidence="8" id="KW-1185">Reference proteome</keyword>
<comment type="pathway">
    <text evidence="3">Amino-acid biosynthesis; ergothioneine biosynthesis.</text>
</comment>
<dbReference type="PANTHER" id="PTHR23150">
    <property type="entry name" value="SULFATASE MODIFYING FACTOR 1, 2"/>
    <property type="match status" value="1"/>
</dbReference>
<keyword evidence="2" id="KW-0408">Iron</keyword>
<keyword evidence="1" id="KW-0560">Oxidoreductase</keyword>
<dbReference type="InterPro" id="IPR027625">
    <property type="entry name" value="OvoA_Cterm"/>
</dbReference>
<name>A0A0V0QKH1_PSEPJ</name>
<dbReference type="NCBIfam" id="TIGR04344">
    <property type="entry name" value="ovoA_Nterm"/>
    <property type="match status" value="1"/>
</dbReference>
<sequence>MSQLEETFHSLSPLNLQTANNQDLKAYFHNSYALYETLFSSISQEAFLINPDPLRRPILWYLGHTAALYINKMIDARLLTNLNEEFEKIFKTGVDPIHPEELDNDVYREKLPQVQEVWNYRKEVYNKVIEIIENTQITLPIKDTDPIYAVILGIEHERIHLETSICLIRQMPTKYLTKPQSWKYAEYNTQSYPKNEMIYVPEQNVQYGKNEEFPTYGWDNEYGKVKVNVREFKASKFLIQNGEFLEFVNSGQYNNKQYWDEEGWAWKQKMNVQKPLFWVHDENSPNKFKYRALFDEIEMPLNWPVDVSAHEARAYCKWKGQQYRLIKEGEFNVIRGENTLPIFGKNSVEADIGGFDRNSGNNQLKYASSCPVDSERPSPLGFYDTYGNVWEWTEELFKPLPGFKTHYLYPDFSGGCFEQKHSMILGSAWSSTGLSASSFARLAFRRHFYQNCGFRLVEEIKNNDQQDIYTDKVYLNRYLHFNFATNEEFFPVKSQVFDLQKYESYPLKIANECIKYFKQLRPQINSNINENNLFENTHALDLGCGMGRTAFELAKNFTKVTGLDYAHGFIDTANELKLNGEKKYTYLKTGDIYVDAVAKIDPAIDRNKVDFIQGDAMNLPSLFGPFDLIIASNLIDRLYNPIQCLISLLPLLTYDGILIITSPYTWMETVADKEKWVGGKNGQTTFEALKQLMGELCFELADEQTMTLLIKEHERKFEFIMPHMTVWKKKPFSQEFATSIFKNSQKY</sequence>
<dbReference type="Gene3D" id="3.90.1580.10">
    <property type="entry name" value="paralog of FGE (formylglycine-generating enzyme)"/>
    <property type="match status" value="1"/>
</dbReference>
<feature type="domain" description="Sulfatase-modifying factor enzyme-like" evidence="4">
    <location>
        <begin position="195"/>
        <end position="457"/>
    </location>
</feature>
<feature type="domain" description="DinB-like" evidence="5">
    <location>
        <begin position="28"/>
        <end position="163"/>
    </location>
</feature>
<evidence type="ECO:0000256" key="2">
    <source>
        <dbReference type="ARBA" id="ARBA00023004"/>
    </source>
</evidence>
<dbReference type="Pfam" id="PF12867">
    <property type="entry name" value="DinB_2"/>
    <property type="match status" value="1"/>
</dbReference>
<dbReference type="InterPro" id="IPR042095">
    <property type="entry name" value="SUMF_sf"/>
</dbReference>
<dbReference type="OrthoDB" id="424149at2759"/>
<dbReference type="Proteomes" id="UP000054937">
    <property type="component" value="Unassembled WGS sequence"/>
</dbReference>
<dbReference type="SUPFAM" id="SSF56436">
    <property type="entry name" value="C-type lectin-like"/>
    <property type="match status" value="1"/>
</dbReference>
<evidence type="ECO:0000259" key="5">
    <source>
        <dbReference type="Pfam" id="PF12867"/>
    </source>
</evidence>
<protein>
    <submittedName>
        <fullName evidence="7">C-type lectin fold</fullName>
    </submittedName>
</protein>
<dbReference type="OMA" id="WQWTETP"/>
<dbReference type="Pfam" id="PF03781">
    <property type="entry name" value="FGE-sulfatase"/>
    <property type="match status" value="1"/>
</dbReference>
<dbReference type="CDD" id="cd02440">
    <property type="entry name" value="AdoMet_MTases"/>
    <property type="match status" value="1"/>
</dbReference>
<proteinExistence type="predicted"/>
<dbReference type="PANTHER" id="PTHR23150:SF26">
    <property type="entry name" value="GENERIC METHYLTRANSFERASE"/>
    <property type="match status" value="1"/>
</dbReference>
<evidence type="ECO:0000256" key="3">
    <source>
        <dbReference type="ARBA" id="ARBA00037882"/>
    </source>
</evidence>